<dbReference type="EMBL" id="CP074129">
    <property type="protein sequence ID" value="QUS59028.1"/>
    <property type="molecule type" value="Genomic_DNA"/>
</dbReference>
<feature type="coiled-coil region" evidence="1">
    <location>
        <begin position="295"/>
        <end position="329"/>
    </location>
</feature>
<geneLocation type="plasmid" evidence="3 4">
    <name>pAb134-03</name>
</geneLocation>
<dbReference type="RefSeq" id="WP_075701431.1">
    <property type="nucleotide sequence ID" value="NZ_CP074129.1"/>
</dbReference>
<gene>
    <name evidence="3" type="ORF">KGB56_26425</name>
</gene>
<evidence type="ECO:0000313" key="3">
    <source>
        <dbReference type="EMBL" id="QUS59028.1"/>
    </source>
</evidence>
<keyword evidence="3" id="KW-0614">Plasmid</keyword>
<keyword evidence="4" id="KW-1185">Reference proteome</keyword>
<evidence type="ECO:0000313" key="4">
    <source>
        <dbReference type="Proteomes" id="UP000680706"/>
    </source>
</evidence>
<organism evidence="3 4">
    <name type="scientific">Pseudovibrio brasiliensis</name>
    <dbReference type="NCBI Taxonomy" id="1898042"/>
    <lineage>
        <taxon>Bacteria</taxon>
        <taxon>Pseudomonadati</taxon>
        <taxon>Pseudomonadota</taxon>
        <taxon>Alphaproteobacteria</taxon>
        <taxon>Hyphomicrobiales</taxon>
        <taxon>Stappiaceae</taxon>
        <taxon>Pseudovibrio</taxon>
    </lineage>
</organism>
<sequence length="426" mass="48806">MASINRTAYPVYQEKMGDEDLRDLSQLSTDDQEFLDCSASDDRQKLALAMFLKAFDYLGYFPPLESIPSIKRLHLIEQLFGQAPGKHLDSTMPATSLHRCKEKVRHHRAVQQFAPARAFVEDLTRTAAHTMSDPADLINVAIEGLRRENIELPAFSTLDRLTNHIRQQVHLELFAQITQDLSVEQVDNLNDLLVVPIDEHFTPFNKLKKNPGMPTLKNVRLWAEHLSYITSILNPAPFLQGVSHTKVRQFAAEVEALEVQDLLDIKLPNKRPAMLLCFLHHVQTRVRDELVEMFLRRVRRTVNAAKTRLKALQEEHRALEENLLQALGQILNVAGDESIAPVALGNEVMGIFQNRGGVDQLKQQYEATSAFHQNNYLPLLWDVHRRHRAILFNLLELLEIRTATQDRSRVMFMIRVIFSKRALGLL</sequence>
<reference evidence="3 4" key="1">
    <citation type="journal article" date="2021" name="Angew. Chem. Int. Ed. Engl.">
        <title>A novel family of nonribosomal peptides modulate collective behavior in Pseudovibrio bacteria isolated from marine sponges.</title>
        <authorList>
            <person name="Ioca L.P."/>
            <person name="Dai Y."/>
            <person name="Kunakom S."/>
            <person name="Diaz-Espinosa J."/>
            <person name="Krunic A."/>
            <person name="Crnkovic C.M."/>
            <person name="Orjala J."/>
            <person name="Sanchez L.M."/>
            <person name="Ferreira A.G."/>
            <person name="Berlinck R.G.S."/>
            <person name="Eustaquio A.S."/>
        </authorList>
    </citation>
    <scope>NUCLEOTIDE SEQUENCE [LARGE SCALE GENOMIC DNA]</scope>
    <source>
        <strain evidence="3 4">Ab134</strain>
        <plasmid evidence="3 4">pAb134-03</plasmid>
    </source>
</reference>
<evidence type="ECO:0000256" key="1">
    <source>
        <dbReference type="SAM" id="Coils"/>
    </source>
</evidence>
<proteinExistence type="predicted"/>
<feature type="domain" description="DUF4158" evidence="2">
    <location>
        <begin position="3"/>
        <end position="164"/>
    </location>
</feature>
<protein>
    <submittedName>
        <fullName evidence="3">DUF4158 domain-containing protein</fullName>
    </submittedName>
</protein>
<accession>A0ABX8AVI2</accession>
<dbReference type="Proteomes" id="UP000680706">
    <property type="component" value="Plasmid pAb134-03"/>
</dbReference>
<keyword evidence="1" id="KW-0175">Coiled coil</keyword>
<name>A0ABX8AVI2_9HYPH</name>
<dbReference type="InterPro" id="IPR025296">
    <property type="entry name" value="DUF4158"/>
</dbReference>
<dbReference type="Pfam" id="PF13700">
    <property type="entry name" value="DUF4158"/>
    <property type="match status" value="1"/>
</dbReference>
<evidence type="ECO:0000259" key="2">
    <source>
        <dbReference type="Pfam" id="PF13700"/>
    </source>
</evidence>